<reference evidence="2" key="1">
    <citation type="journal article" date="2010" name="Science">
        <title>Plasticity of animal genome architecture unmasked by rapid evolution of a pelagic tunicate.</title>
        <authorList>
            <person name="Denoeud F."/>
            <person name="Henriet S."/>
            <person name="Mungpakdee S."/>
            <person name="Aury J.M."/>
            <person name="Da Silva C."/>
            <person name="Brinkmann H."/>
            <person name="Mikhaleva J."/>
            <person name="Olsen L.C."/>
            <person name="Jubin C."/>
            <person name="Canestro C."/>
            <person name="Bouquet J.M."/>
            <person name="Danks G."/>
            <person name="Poulain J."/>
            <person name="Campsteijn C."/>
            <person name="Adamski M."/>
            <person name="Cross I."/>
            <person name="Yadetie F."/>
            <person name="Muffato M."/>
            <person name="Louis A."/>
            <person name="Butcher S."/>
            <person name="Tsagkogeorga G."/>
            <person name="Konrad A."/>
            <person name="Singh S."/>
            <person name="Jensen M.F."/>
            <person name="Cong E.H."/>
            <person name="Eikeseth-Otteraa H."/>
            <person name="Noel B."/>
            <person name="Anthouard V."/>
            <person name="Porcel B.M."/>
            <person name="Kachouri-Lafond R."/>
            <person name="Nishino A."/>
            <person name="Ugolini M."/>
            <person name="Chourrout P."/>
            <person name="Nishida H."/>
            <person name="Aasland R."/>
            <person name="Huzurbazar S."/>
            <person name="Westhof E."/>
            <person name="Delsuc F."/>
            <person name="Lehrach H."/>
            <person name="Reinhardt R."/>
            <person name="Weissenbach J."/>
            <person name="Roy S.W."/>
            <person name="Artiguenave F."/>
            <person name="Postlethwait J.H."/>
            <person name="Manak J.R."/>
            <person name="Thompson E.M."/>
            <person name="Jaillon O."/>
            <person name="Du Pasquier L."/>
            <person name="Boudinot P."/>
            <person name="Liberles D.A."/>
            <person name="Volff J.N."/>
            <person name="Philippe H."/>
            <person name="Lenhard B."/>
            <person name="Roest Crollius H."/>
            <person name="Wincker P."/>
            <person name="Chourrout D."/>
        </authorList>
    </citation>
    <scope>NUCLEOTIDE SEQUENCE [LARGE SCALE GENOMIC DNA]</scope>
</reference>
<dbReference type="Proteomes" id="UP000011014">
    <property type="component" value="Unassembled WGS sequence"/>
</dbReference>
<dbReference type="EMBL" id="FN658413">
    <property type="protein sequence ID" value="CBY43580.1"/>
    <property type="molecule type" value="Genomic_DNA"/>
</dbReference>
<feature type="non-terminal residue" evidence="2">
    <location>
        <position position="1"/>
    </location>
</feature>
<evidence type="ECO:0000256" key="1">
    <source>
        <dbReference type="SAM" id="MobiDB-lite"/>
    </source>
</evidence>
<protein>
    <submittedName>
        <fullName evidence="2">Uncharacterized protein</fullName>
    </submittedName>
</protein>
<accession>E4Z7A2</accession>
<proteinExistence type="predicted"/>
<gene>
    <name evidence="2" type="ORF">GSOID_T00028191001</name>
</gene>
<name>E4Z7A2_OIKDI</name>
<organism evidence="2">
    <name type="scientific">Oikopleura dioica</name>
    <name type="common">Tunicate</name>
    <dbReference type="NCBI Taxonomy" id="34765"/>
    <lineage>
        <taxon>Eukaryota</taxon>
        <taxon>Metazoa</taxon>
        <taxon>Chordata</taxon>
        <taxon>Tunicata</taxon>
        <taxon>Appendicularia</taxon>
        <taxon>Copelata</taxon>
        <taxon>Oikopleuridae</taxon>
        <taxon>Oikopleura</taxon>
    </lineage>
</organism>
<sequence length="151" mass="17272">ALLMEANSEVTEATKRIVEFCQWRCRDPRAWTNAHRSRLLRLIERQEETQKALSALILELLRKEEIFGDGPCPNMREGHLLGWHLCSRDTTMRVEITVKCQYNPNSKITQVPKTSLPINNEEVSDSDSVTAQPAQSPPLSPKSRIFSNIEQ</sequence>
<dbReference type="AlphaFoldDB" id="E4Z7A2"/>
<feature type="region of interest" description="Disordered" evidence="1">
    <location>
        <begin position="111"/>
        <end position="151"/>
    </location>
</feature>
<evidence type="ECO:0000313" key="2">
    <source>
        <dbReference type="EMBL" id="CBY43580.1"/>
    </source>
</evidence>